<keyword evidence="3" id="KW-0328">Glycosyltransferase</keyword>
<feature type="transmembrane region" description="Helical" evidence="8">
    <location>
        <begin position="250"/>
        <end position="277"/>
    </location>
</feature>
<evidence type="ECO:0000256" key="2">
    <source>
        <dbReference type="ARBA" id="ARBA00022475"/>
    </source>
</evidence>
<keyword evidence="4 10" id="KW-0808">Transferase</keyword>
<dbReference type="GO" id="GO:0010041">
    <property type="term" value="P:response to iron(III) ion"/>
    <property type="evidence" value="ECO:0007669"/>
    <property type="project" value="TreeGrafter"/>
</dbReference>
<feature type="transmembrane region" description="Helical" evidence="8">
    <location>
        <begin position="106"/>
        <end position="123"/>
    </location>
</feature>
<evidence type="ECO:0000256" key="8">
    <source>
        <dbReference type="SAM" id="Phobius"/>
    </source>
</evidence>
<evidence type="ECO:0000256" key="5">
    <source>
        <dbReference type="ARBA" id="ARBA00022692"/>
    </source>
</evidence>
<dbReference type="STRING" id="880072.Desac_0414"/>
<comment type="subcellular location">
    <subcellularLocation>
        <location evidence="1">Cell membrane</location>
        <topology evidence="1">Multi-pass membrane protein</topology>
    </subcellularLocation>
</comment>
<dbReference type="InterPro" id="IPR003342">
    <property type="entry name" value="ArnT-like_N"/>
</dbReference>
<protein>
    <submittedName>
        <fullName evidence="10">Glycosyl transferase family 39</fullName>
    </submittedName>
</protein>
<reference evidence="11" key="2">
    <citation type="submission" date="2011-03" db="EMBL/GenBank/DDBJ databases">
        <title>The complete genome of Desulfobacca acetoxidans DSM 11109.</title>
        <authorList>
            <consortium name="US DOE Joint Genome Institute (JGI-PGF)"/>
            <person name="Lucas S."/>
            <person name="Copeland A."/>
            <person name="Lapidus A."/>
            <person name="Bruce D."/>
            <person name="Goodwin L."/>
            <person name="Pitluck S."/>
            <person name="Peters L."/>
            <person name="Kyrpides N."/>
            <person name="Mavromatis K."/>
            <person name="Ivanova N."/>
            <person name="Ovchinnikova G."/>
            <person name="Teshima H."/>
            <person name="Detter J.C."/>
            <person name="Han C."/>
            <person name="Land M."/>
            <person name="Hauser L."/>
            <person name="Markowitz V."/>
            <person name="Cheng J.-F."/>
            <person name="Hugenholtz P."/>
            <person name="Woyke T."/>
            <person name="Wu D."/>
            <person name="Spring S."/>
            <person name="Schueler E."/>
            <person name="Brambilla E."/>
            <person name="Klenk H.-P."/>
            <person name="Eisen J.A."/>
        </authorList>
    </citation>
    <scope>NUCLEOTIDE SEQUENCE [LARGE SCALE GENOMIC DNA]</scope>
    <source>
        <strain evidence="11">ATCC 700848 / DSM 11109 / ASRB2</strain>
    </source>
</reference>
<dbReference type="Proteomes" id="UP000000483">
    <property type="component" value="Chromosome"/>
</dbReference>
<sequence length="584" mass="66918">MVAGLIVIWLCIFWPTLGKLPLIRPEAMYAQIPLEMLQSGDWLTPRLNGARYLDKPPLLYWMNLIAFKVGGISGESVRWTTFLIGLGEVLATLVIGALLFSRLTGWLSAIVLISSIGFFAMHQQILPDHLITLTLICSIIFLWCWRSQPRWYYSLGFYFCCALGLLSKGFIGLFFPLAIGVTFALITRQRRFWRFFSHPGALLGFIALTVPWFWLMELRHPGFLNFHLVNEQIMRFLGKRFPADVQSLPLVGFWLFSFIWLMPWTPFLPTACIAIWPKNFMSPSPEEEGRILLVLWALVVLLFFSLSSTRIEYYTLPALPALALIIGWRLELYLKEPHTRAIKLSILLYAFLIIGMIALLPVLESICVNNRREFIGMFGQLQPLAHRSALVFAILLVATTITCWRGVPHFCLFSLFGAALVLLFFTFQSLRVLSPHLSDAWVGDFLRDQVQPGDAVVMGNIEEFEYGMSLRFYTQRRVLMVQRGELPAFGFPLKPSENFLITTDTLLELWKGPQRVFLLVDDCSPENYLPNTTVLQARGGKRLIVNHAYQRAQYLPPSPDPLYLKMELPPQEKNANRSYDTFTR</sequence>
<accession>F2NEW2</accession>
<dbReference type="GO" id="GO:0016763">
    <property type="term" value="F:pentosyltransferase activity"/>
    <property type="evidence" value="ECO:0007669"/>
    <property type="project" value="TreeGrafter"/>
</dbReference>
<organism evidence="10 11">
    <name type="scientific">Desulfobacca acetoxidans (strain ATCC 700848 / DSM 11109 / ASRB2)</name>
    <dbReference type="NCBI Taxonomy" id="880072"/>
    <lineage>
        <taxon>Bacteria</taxon>
        <taxon>Pseudomonadati</taxon>
        <taxon>Thermodesulfobacteriota</taxon>
        <taxon>Desulfobaccia</taxon>
        <taxon>Desulfobaccales</taxon>
        <taxon>Desulfobaccaceae</taxon>
        <taxon>Desulfobacca</taxon>
    </lineage>
</organism>
<dbReference type="eggNOG" id="COG1807">
    <property type="taxonomic scope" value="Bacteria"/>
</dbReference>
<feature type="transmembrane region" description="Helical" evidence="8">
    <location>
        <begin position="157"/>
        <end position="186"/>
    </location>
</feature>
<evidence type="ECO:0000313" key="10">
    <source>
        <dbReference type="EMBL" id="AEB08302.1"/>
    </source>
</evidence>
<name>F2NEW2_DESAR</name>
<evidence type="ECO:0000256" key="4">
    <source>
        <dbReference type="ARBA" id="ARBA00022679"/>
    </source>
</evidence>
<dbReference type="HOGENOM" id="CLU_019200_0_0_7"/>
<dbReference type="AlphaFoldDB" id="F2NEW2"/>
<dbReference type="EMBL" id="CP002629">
    <property type="protein sequence ID" value="AEB08302.1"/>
    <property type="molecule type" value="Genomic_DNA"/>
</dbReference>
<dbReference type="Pfam" id="PF02366">
    <property type="entry name" value="PMT"/>
    <property type="match status" value="1"/>
</dbReference>
<feature type="transmembrane region" description="Helical" evidence="8">
    <location>
        <begin position="192"/>
        <end position="215"/>
    </location>
</feature>
<keyword evidence="11" id="KW-1185">Reference proteome</keyword>
<feature type="transmembrane region" description="Helical" evidence="8">
    <location>
        <begin position="407"/>
        <end position="427"/>
    </location>
</feature>
<feature type="transmembrane region" description="Helical" evidence="8">
    <location>
        <begin position="313"/>
        <end position="330"/>
    </location>
</feature>
<feature type="transmembrane region" description="Helical" evidence="8">
    <location>
        <begin position="384"/>
        <end position="401"/>
    </location>
</feature>
<keyword evidence="2" id="KW-1003">Cell membrane</keyword>
<dbReference type="GO" id="GO:0009103">
    <property type="term" value="P:lipopolysaccharide biosynthetic process"/>
    <property type="evidence" value="ECO:0007669"/>
    <property type="project" value="UniProtKB-ARBA"/>
</dbReference>
<feature type="transmembrane region" description="Helical" evidence="8">
    <location>
        <begin position="79"/>
        <end position="99"/>
    </location>
</feature>
<evidence type="ECO:0000256" key="7">
    <source>
        <dbReference type="ARBA" id="ARBA00023136"/>
    </source>
</evidence>
<feature type="transmembrane region" description="Helical" evidence="8">
    <location>
        <begin position="342"/>
        <end position="363"/>
    </location>
</feature>
<dbReference type="GO" id="GO:0000030">
    <property type="term" value="F:mannosyltransferase activity"/>
    <property type="evidence" value="ECO:0007669"/>
    <property type="project" value="InterPro"/>
</dbReference>
<keyword evidence="5 8" id="KW-0812">Transmembrane</keyword>
<keyword evidence="6 8" id="KW-1133">Transmembrane helix</keyword>
<feature type="transmembrane region" description="Helical" evidence="8">
    <location>
        <begin position="129"/>
        <end position="145"/>
    </location>
</feature>
<dbReference type="GO" id="GO:0005886">
    <property type="term" value="C:plasma membrane"/>
    <property type="evidence" value="ECO:0007669"/>
    <property type="project" value="UniProtKB-SubCell"/>
</dbReference>
<dbReference type="GO" id="GO:0006493">
    <property type="term" value="P:protein O-linked glycosylation"/>
    <property type="evidence" value="ECO:0007669"/>
    <property type="project" value="InterPro"/>
</dbReference>
<feature type="domain" description="ArnT-like N-terminal" evidence="9">
    <location>
        <begin position="25"/>
        <end position="224"/>
    </location>
</feature>
<proteinExistence type="predicted"/>
<gene>
    <name evidence="10" type="ordered locus">Desac_0414</name>
</gene>
<dbReference type="PANTHER" id="PTHR33908:SF3">
    <property type="entry name" value="UNDECAPRENYL PHOSPHATE-ALPHA-4-AMINO-4-DEOXY-L-ARABINOSE ARABINOSYL TRANSFERASE"/>
    <property type="match status" value="1"/>
</dbReference>
<dbReference type="InterPro" id="IPR050297">
    <property type="entry name" value="LipidA_mod_glycosyltrf_83"/>
</dbReference>
<evidence type="ECO:0000259" key="9">
    <source>
        <dbReference type="Pfam" id="PF02366"/>
    </source>
</evidence>
<dbReference type="PANTHER" id="PTHR33908">
    <property type="entry name" value="MANNOSYLTRANSFERASE YKCB-RELATED"/>
    <property type="match status" value="1"/>
</dbReference>
<evidence type="ECO:0000256" key="3">
    <source>
        <dbReference type="ARBA" id="ARBA00022676"/>
    </source>
</evidence>
<reference evidence="10 11" key="1">
    <citation type="journal article" date="2011" name="Stand. Genomic Sci.">
        <title>Complete genome sequence of the acetate-degrading sulfate reducer Desulfobacca acetoxidans type strain (ASRB2).</title>
        <authorList>
            <person name="Goker M."/>
            <person name="Teshima H."/>
            <person name="Lapidus A."/>
            <person name="Nolan M."/>
            <person name="Lucas S."/>
            <person name="Hammon N."/>
            <person name="Deshpande S."/>
            <person name="Cheng J.F."/>
            <person name="Tapia R."/>
            <person name="Han C."/>
            <person name="Goodwin L."/>
            <person name="Pitluck S."/>
            <person name="Huntemann M."/>
            <person name="Liolios K."/>
            <person name="Ivanova N."/>
            <person name="Pagani I."/>
            <person name="Mavromatis K."/>
            <person name="Ovchinikova G."/>
            <person name="Pati A."/>
            <person name="Chen A."/>
            <person name="Palaniappan K."/>
            <person name="Land M."/>
            <person name="Hauser L."/>
            <person name="Brambilla E.M."/>
            <person name="Rohde M."/>
            <person name="Spring S."/>
            <person name="Detter J.C."/>
            <person name="Woyke T."/>
            <person name="Bristow J."/>
            <person name="Eisen J.A."/>
            <person name="Markowitz V."/>
            <person name="Hugenholtz P."/>
            <person name="Kyrpides N.C."/>
            <person name="Klenk H.P."/>
        </authorList>
    </citation>
    <scope>NUCLEOTIDE SEQUENCE [LARGE SCALE GENOMIC DNA]</scope>
    <source>
        <strain evidence="11">ATCC 700848 / DSM 11109 / ASRB2</strain>
    </source>
</reference>
<dbReference type="KEGG" id="dao:Desac_0414"/>
<feature type="transmembrane region" description="Helical" evidence="8">
    <location>
        <begin position="289"/>
        <end position="306"/>
    </location>
</feature>
<evidence type="ECO:0000313" key="11">
    <source>
        <dbReference type="Proteomes" id="UP000000483"/>
    </source>
</evidence>
<evidence type="ECO:0000256" key="6">
    <source>
        <dbReference type="ARBA" id="ARBA00022989"/>
    </source>
</evidence>
<evidence type="ECO:0000256" key="1">
    <source>
        <dbReference type="ARBA" id="ARBA00004651"/>
    </source>
</evidence>
<keyword evidence="7 8" id="KW-0472">Membrane</keyword>